<dbReference type="PANTHER" id="PTHR44019">
    <property type="entry name" value="WD REPEAT-CONTAINING PROTEIN 55"/>
    <property type="match status" value="1"/>
</dbReference>
<feature type="non-terminal residue" evidence="9">
    <location>
        <position position="1"/>
    </location>
</feature>
<evidence type="ECO:0000256" key="5">
    <source>
        <dbReference type="ARBA" id="ARBA00023054"/>
    </source>
</evidence>
<reference evidence="9 10" key="1">
    <citation type="submission" date="2021-07" db="EMBL/GenBank/DDBJ databases">
        <authorList>
            <person name="Palmer J.M."/>
        </authorList>
    </citation>
    <scope>NUCLEOTIDE SEQUENCE [LARGE SCALE GENOMIC DNA]</scope>
    <source>
        <strain evidence="9 10">AT_MEX2019</strain>
        <tissue evidence="9">Muscle</tissue>
    </source>
</reference>
<dbReference type="Gene3D" id="2.130.10.10">
    <property type="entry name" value="YVTN repeat-like/Quinoprotein amine dehydrogenase"/>
    <property type="match status" value="1"/>
</dbReference>
<dbReference type="InterPro" id="IPR015943">
    <property type="entry name" value="WD40/YVTN_repeat-like_dom_sf"/>
</dbReference>
<feature type="repeat" description="WD" evidence="8">
    <location>
        <begin position="22"/>
        <end position="53"/>
    </location>
</feature>
<keyword evidence="5" id="KW-0175">Coiled coil</keyword>
<dbReference type="EMBL" id="JAHUTI010095103">
    <property type="protein sequence ID" value="MED6262836.1"/>
    <property type="molecule type" value="Genomic_DNA"/>
</dbReference>
<keyword evidence="6" id="KW-0206">Cytoskeleton</keyword>
<accession>A0ABU7CIN6</accession>
<proteinExistence type="predicted"/>
<dbReference type="Proteomes" id="UP001345963">
    <property type="component" value="Unassembled WGS sequence"/>
</dbReference>
<gene>
    <name evidence="9" type="ORF">ATANTOWER_027184</name>
</gene>
<evidence type="ECO:0000256" key="3">
    <source>
        <dbReference type="ARBA" id="ARBA00022574"/>
    </source>
</evidence>
<protein>
    <recommendedName>
        <fullName evidence="7">POC1 centriolar protein homolog B</fullName>
    </recommendedName>
</protein>
<sequence>TGSGDKTLMIWNLAPKARAFRFVGHQDSITGLQFSPSGDLVASSSKDRTVRLWTPSMKGESTVFKAHTAAVRSVAFSHDGHRLVTASDDKSVKVWSVYRQCFVYSLNQHTNWVRCARLPDMMTNQGAFTLSPVYTLIDEQLQGLTEGCLTCGATYL</sequence>
<dbReference type="SUPFAM" id="SSF50978">
    <property type="entry name" value="WD40 repeat-like"/>
    <property type="match status" value="1"/>
</dbReference>
<feature type="repeat" description="WD" evidence="8">
    <location>
        <begin position="1"/>
        <end position="13"/>
    </location>
</feature>
<evidence type="ECO:0000256" key="4">
    <source>
        <dbReference type="ARBA" id="ARBA00022737"/>
    </source>
</evidence>
<evidence type="ECO:0000313" key="10">
    <source>
        <dbReference type="Proteomes" id="UP001345963"/>
    </source>
</evidence>
<feature type="repeat" description="WD" evidence="8">
    <location>
        <begin position="64"/>
        <end position="97"/>
    </location>
</feature>
<evidence type="ECO:0000256" key="1">
    <source>
        <dbReference type="ARBA" id="ARBA00004114"/>
    </source>
</evidence>
<comment type="subcellular location">
    <subcellularLocation>
        <location evidence="1">Cytoplasm</location>
        <location evidence="1">Cytoskeleton</location>
        <location evidence="1">Microtubule organizing center</location>
        <location evidence="1">Centrosome</location>
        <location evidence="1">Centriole</location>
    </subcellularLocation>
</comment>
<evidence type="ECO:0000256" key="2">
    <source>
        <dbReference type="ARBA" id="ARBA00022490"/>
    </source>
</evidence>
<dbReference type="Pfam" id="PF00400">
    <property type="entry name" value="WD40"/>
    <property type="match status" value="2"/>
</dbReference>
<name>A0ABU7CIN6_9TELE</name>
<keyword evidence="2" id="KW-0963">Cytoplasm</keyword>
<dbReference type="PROSITE" id="PS50082">
    <property type="entry name" value="WD_REPEATS_2"/>
    <property type="match status" value="3"/>
</dbReference>
<dbReference type="InterPro" id="IPR001680">
    <property type="entry name" value="WD40_rpt"/>
</dbReference>
<keyword evidence="3 8" id="KW-0853">WD repeat</keyword>
<evidence type="ECO:0000256" key="8">
    <source>
        <dbReference type="PROSITE-ProRule" id="PRU00221"/>
    </source>
</evidence>
<comment type="caution">
    <text evidence="9">The sequence shown here is derived from an EMBL/GenBank/DDBJ whole genome shotgun (WGS) entry which is preliminary data.</text>
</comment>
<evidence type="ECO:0000256" key="6">
    <source>
        <dbReference type="ARBA" id="ARBA00023212"/>
    </source>
</evidence>
<dbReference type="InterPro" id="IPR050505">
    <property type="entry name" value="WDR55/POC1"/>
</dbReference>
<evidence type="ECO:0000313" key="9">
    <source>
        <dbReference type="EMBL" id="MED6262836.1"/>
    </source>
</evidence>
<keyword evidence="10" id="KW-1185">Reference proteome</keyword>
<dbReference type="SMART" id="SM00320">
    <property type="entry name" value="WD40"/>
    <property type="match status" value="2"/>
</dbReference>
<dbReference type="InterPro" id="IPR036322">
    <property type="entry name" value="WD40_repeat_dom_sf"/>
</dbReference>
<evidence type="ECO:0000256" key="7">
    <source>
        <dbReference type="ARBA" id="ARBA00039724"/>
    </source>
</evidence>
<dbReference type="PANTHER" id="PTHR44019:SF1">
    <property type="entry name" value="POC1 CENTRIOLAR PROTEIN HOMOLOG B"/>
    <property type="match status" value="1"/>
</dbReference>
<dbReference type="PROSITE" id="PS50294">
    <property type="entry name" value="WD_REPEATS_REGION"/>
    <property type="match status" value="2"/>
</dbReference>
<keyword evidence="4" id="KW-0677">Repeat</keyword>
<organism evidence="9 10">
    <name type="scientific">Ataeniobius toweri</name>
    <dbReference type="NCBI Taxonomy" id="208326"/>
    <lineage>
        <taxon>Eukaryota</taxon>
        <taxon>Metazoa</taxon>
        <taxon>Chordata</taxon>
        <taxon>Craniata</taxon>
        <taxon>Vertebrata</taxon>
        <taxon>Euteleostomi</taxon>
        <taxon>Actinopterygii</taxon>
        <taxon>Neopterygii</taxon>
        <taxon>Teleostei</taxon>
        <taxon>Neoteleostei</taxon>
        <taxon>Acanthomorphata</taxon>
        <taxon>Ovalentaria</taxon>
        <taxon>Atherinomorphae</taxon>
        <taxon>Cyprinodontiformes</taxon>
        <taxon>Goodeidae</taxon>
        <taxon>Ataeniobius</taxon>
    </lineage>
</organism>